<evidence type="ECO:0000313" key="1">
    <source>
        <dbReference type="EMBL" id="SVE34820.1"/>
    </source>
</evidence>
<sequence length="239" mass="27109">GQRTQYYTVGDDGFYENNIFNNMAEKIIFVEGYDIFPEIPEGVLIPGDTLTIDLNDHFQSTVYPAPDAQWSFTPFDTVNGVSSTIDNENNILTIYSEITSHGIFHGQITLTMDGVQLLRVQDWNVIIDHPIEFLPNLTTIHIFEDDTLFLPTDSLFYNVDDRGDLITIDYFMISQSPVELFFSNNDTIAFIGDPDWYGPGNIHFSVTESLGRTIEDTLNFQVLNVDDPMDLDFYGISGD</sequence>
<dbReference type="EMBL" id="UINC01211075">
    <property type="protein sequence ID" value="SVE34820.1"/>
    <property type="molecule type" value="Genomic_DNA"/>
</dbReference>
<gene>
    <name evidence="1" type="ORF">METZ01_LOCUS487674</name>
</gene>
<feature type="non-terminal residue" evidence="1">
    <location>
        <position position="239"/>
    </location>
</feature>
<organism evidence="1">
    <name type="scientific">marine metagenome</name>
    <dbReference type="NCBI Taxonomy" id="408172"/>
    <lineage>
        <taxon>unclassified sequences</taxon>
        <taxon>metagenomes</taxon>
        <taxon>ecological metagenomes</taxon>
    </lineage>
</organism>
<proteinExistence type="predicted"/>
<reference evidence="1" key="1">
    <citation type="submission" date="2018-05" db="EMBL/GenBank/DDBJ databases">
        <authorList>
            <person name="Lanie J.A."/>
            <person name="Ng W.-L."/>
            <person name="Kazmierczak K.M."/>
            <person name="Andrzejewski T.M."/>
            <person name="Davidsen T.M."/>
            <person name="Wayne K.J."/>
            <person name="Tettelin H."/>
            <person name="Glass J.I."/>
            <person name="Rusch D."/>
            <person name="Podicherti R."/>
            <person name="Tsui H.-C.T."/>
            <person name="Winkler M.E."/>
        </authorList>
    </citation>
    <scope>NUCLEOTIDE SEQUENCE</scope>
</reference>
<protein>
    <submittedName>
        <fullName evidence="1">Uncharacterized protein</fullName>
    </submittedName>
</protein>
<name>A0A383CS15_9ZZZZ</name>
<accession>A0A383CS15</accession>
<feature type="non-terminal residue" evidence="1">
    <location>
        <position position="1"/>
    </location>
</feature>
<dbReference type="AlphaFoldDB" id="A0A383CS15"/>